<dbReference type="Pfam" id="PF04657">
    <property type="entry name" value="DMT_YdcZ"/>
    <property type="match status" value="1"/>
</dbReference>
<accession>A0A7X2V6Q3</accession>
<reference evidence="2 3" key="1">
    <citation type="journal article" date="2017" name="Int. J. Syst. Evol. Microbiol.">
        <title>Bacillus mangrovi sp. nov., isolated from a sediment sample from a mangrove forest.</title>
        <authorList>
            <person name="Gupta V."/>
            <person name="Singh P.K."/>
            <person name="Korpole S."/>
            <person name="Tanuku N.R.S."/>
            <person name="Pinnaka A.K."/>
        </authorList>
    </citation>
    <scope>NUCLEOTIDE SEQUENCE [LARGE SCALE GENOMIC DNA]</scope>
    <source>
        <strain evidence="2 3">KCTC 33872</strain>
    </source>
</reference>
<evidence type="ECO:0000313" key="2">
    <source>
        <dbReference type="EMBL" id="MTH55288.1"/>
    </source>
</evidence>
<evidence type="ECO:0000313" key="3">
    <source>
        <dbReference type="Proteomes" id="UP000434639"/>
    </source>
</evidence>
<dbReference type="EMBL" id="WMIB01000026">
    <property type="protein sequence ID" value="MTH55288.1"/>
    <property type="molecule type" value="Genomic_DNA"/>
</dbReference>
<keyword evidence="1" id="KW-1133">Transmembrane helix</keyword>
<feature type="transmembrane region" description="Helical" evidence="1">
    <location>
        <begin position="36"/>
        <end position="55"/>
    </location>
</feature>
<dbReference type="OrthoDB" id="7864805at2"/>
<dbReference type="AlphaFoldDB" id="A0A7X2V6Q3"/>
<feature type="transmembrane region" description="Helical" evidence="1">
    <location>
        <begin position="67"/>
        <end position="84"/>
    </location>
</feature>
<organism evidence="2 3">
    <name type="scientific">Metabacillus mangrovi</name>
    <dbReference type="NCBI Taxonomy" id="1491830"/>
    <lineage>
        <taxon>Bacteria</taxon>
        <taxon>Bacillati</taxon>
        <taxon>Bacillota</taxon>
        <taxon>Bacilli</taxon>
        <taxon>Bacillales</taxon>
        <taxon>Bacillaceae</taxon>
        <taxon>Metabacillus</taxon>
    </lineage>
</organism>
<dbReference type="PANTHER" id="PTHR34821">
    <property type="entry name" value="INNER MEMBRANE PROTEIN YDCZ"/>
    <property type="match status" value="1"/>
</dbReference>
<feature type="transmembrane region" description="Helical" evidence="1">
    <location>
        <begin position="90"/>
        <end position="110"/>
    </location>
</feature>
<evidence type="ECO:0000256" key="1">
    <source>
        <dbReference type="SAM" id="Phobius"/>
    </source>
</evidence>
<sequence length="157" mass="16987">MSVAMILLAFAGGYILSAQSSINGKMSPRMGTLETSLLTFFTGALFLSVWLLFFGQGNLLGISEAPKWQLTGVFFGIGYLFLTIMTVPKIGVAVTNIIAIIGQIGAGFIIDQFGLFGADSISFSWSKGIGLVFMLVALMFIMKDEWSFENKMEAGKQ</sequence>
<protein>
    <submittedName>
        <fullName evidence="2">EamA-like transporter family protein</fullName>
    </submittedName>
</protein>
<keyword evidence="3" id="KW-1185">Reference proteome</keyword>
<dbReference type="PANTHER" id="PTHR34821:SF2">
    <property type="entry name" value="INNER MEMBRANE PROTEIN YDCZ"/>
    <property type="match status" value="1"/>
</dbReference>
<gene>
    <name evidence="2" type="ORF">GKZ89_17980</name>
</gene>
<dbReference type="GO" id="GO:0005886">
    <property type="term" value="C:plasma membrane"/>
    <property type="evidence" value="ECO:0007669"/>
    <property type="project" value="TreeGrafter"/>
</dbReference>
<keyword evidence="1" id="KW-0812">Transmembrane</keyword>
<feature type="transmembrane region" description="Helical" evidence="1">
    <location>
        <begin position="122"/>
        <end position="142"/>
    </location>
</feature>
<comment type="caution">
    <text evidence="2">The sequence shown here is derived from an EMBL/GenBank/DDBJ whole genome shotgun (WGS) entry which is preliminary data.</text>
</comment>
<proteinExistence type="predicted"/>
<keyword evidence="1" id="KW-0472">Membrane</keyword>
<dbReference type="InterPro" id="IPR006750">
    <property type="entry name" value="YdcZ"/>
</dbReference>
<dbReference type="RefSeq" id="WP_155113786.1">
    <property type="nucleotide sequence ID" value="NZ_WMIB01000026.1"/>
</dbReference>
<dbReference type="Proteomes" id="UP000434639">
    <property type="component" value="Unassembled WGS sequence"/>
</dbReference>
<name>A0A7X2V6Q3_9BACI</name>